<gene>
    <name evidence="3" type="ordered locus">BATR1942_08180</name>
</gene>
<dbReference type="InterPro" id="IPR050266">
    <property type="entry name" value="AB_hydrolase_sf"/>
</dbReference>
<dbReference type="Pfam" id="PF00561">
    <property type="entry name" value="Abhydrolase_1"/>
    <property type="match status" value="1"/>
</dbReference>
<dbReference type="Proteomes" id="UP000006867">
    <property type="component" value="Chromosome"/>
</dbReference>
<dbReference type="SUPFAM" id="SSF53474">
    <property type="entry name" value="alpha/beta-Hydrolases"/>
    <property type="match status" value="1"/>
</dbReference>
<dbReference type="PANTHER" id="PTHR43798:SF31">
    <property type="entry name" value="AB HYDROLASE SUPERFAMILY PROTEIN YCLE"/>
    <property type="match status" value="1"/>
</dbReference>
<dbReference type="InterPro" id="IPR000073">
    <property type="entry name" value="AB_hydrolase_1"/>
</dbReference>
<dbReference type="InterPro" id="IPR029058">
    <property type="entry name" value="AB_hydrolase_fold"/>
</dbReference>
<feature type="domain" description="AB hydrolase-1" evidence="2">
    <location>
        <begin position="13"/>
        <end position="236"/>
    </location>
</feature>
<keyword evidence="4" id="KW-1185">Reference proteome</keyword>
<accession>A0ABN3ZEI0</accession>
<sequence>MDLYYEVNGNGHPVVLLHSGGADLRDWTFLTPLLAKHYKVVTFDGRGTGKSPSPLEHTNYVEDLLSLLDHLELDKAALIGHSFGGQIATEFALNYPERVSKLVLVAPALSGFSYSQEFTAYLNKINEAAPDIEKMLELSLSASLYHVVMAGPHRNLMVQMQRHYFKRILKWPAFEMIWPQPPAIDRLEELNADTLFIIGKEDFQDNHRVADCFRKVPKARFVEIADADHMVTLTHPENLYHHITCFMEE</sequence>
<dbReference type="PRINTS" id="PR00111">
    <property type="entry name" value="ABHYDROLASE"/>
</dbReference>
<dbReference type="Gene3D" id="3.40.50.1820">
    <property type="entry name" value="alpha/beta hydrolase"/>
    <property type="match status" value="1"/>
</dbReference>
<evidence type="ECO:0000313" key="4">
    <source>
        <dbReference type="Proteomes" id="UP000006867"/>
    </source>
</evidence>
<dbReference type="PANTHER" id="PTHR43798">
    <property type="entry name" value="MONOACYLGLYCEROL LIPASE"/>
    <property type="match status" value="1"/>
</dbReference>
<organism evidence="3 4">
    <name type="scientific">Bacillus atrophaeus (strain 1942)</name>
    <dbReference type="NCBI Taxonomy" id="720555"/>
    <lineage>
        <taxon>Bacteria</taxon>
        <taxon>Bacillati</taxon>
        <taxon>Bacillota</taxon>
        <taxon>Bacilli</taxon>
        <taxon>Bacillales</taxon>
        <taxon>Bacillaceae</taxon>
        <taxon>Bacillus</taxon>
    </lineage>
</organism>
<evidence type="ECO:0000259" key="2">
    <source>
        <dbReference type="Pfam" id="PF00561"/>
    </source>
</evidence>
<name>A0ABN3ZEI0_BACA1</name>
<keyword evidence="1 3" id="KW-0378">Hydrolase</keyword>
<proteinExistence type="predicted"/>
<dbReference type="RefSeq" id="WP_003325830.1">
    <property type="nucleotide sequence ID" value="NC_014639.1"/>
</dbReference>
<evidence type="ECO:0000313" key="3">
    <source>
        <dbReference type="EMBL" id="ADP32571.1"/>
    </source>
</evidence>
<dbReference type="EMBL" id="CP002207">
    <property type="protein sequence ID" value="ADP32571.1"/>
    <property type="molecule type" value="Genomic_DNA"/>
</dbReference>
<dbReference type="GO" id="GO:0016787">
    <property type="term" value="F:hydrolase activity"/>
    <property type="evidence" value="ECO:0007669"/>
    <property type="project" value="UniProtKB-KW"/>
</dbReference>
<protein>
    <submittedName>
        <fullName evidence="3">Alpha/beta hydrolase fold protein</fullName>
    </submittedName>
</protein>
<evidence type="ECO:0000256" key="1">
    <source>
        <dbReference type="ARBA" id="ARBA00022801"/>
    </source>
</evidence>
<reference evidence="3 4" key="1">
    <citation type="journal article" date="2011" name="Front. Microbiol.">
        <title>Genomic signatures of strain selection and enhancement in Bacillus atrophaeus var. globigii, a historical biowarfare simulant.</title>
        <authorList>
            <person name="Gibbons H.S."/>
            <person name="Broomall S.M."/>
            <person name="McNew L.A."/>
            <person name="Daligault H."/>
            <person name="Chapman C."/>
            <person name="Bruce D."/>
            <person name="Karavis M."/>
            <person name="Krepps M."/>
            <person name="McGregor P.A."/>
            <person name="Hong C."/>
            <person name="Park K.H."/>
            <person name="Akmal A."/>
            <person name="Feldman A."/>
            <person name="Lin J.S."/>
            <person name="Chang W.E."/>
            <person name="Higgs B.W."/>
            <person name="Demirev P."/>
            <person name="Lindquist J."/>
            <person name="Liem A."/>
            <person name="Fochler E."/>
            <person name="Read T.D."/>
            <person name="Tapia R."/>
            <person name="Johnson S."/>
            <person name="Bishop-Lilly K.A."/>
            <person name="Detter C."/>
            <person name="Han C."/>
            <person name="Sozhamannan S."/>
            <person name="Rosenzweig C.N."/>
            <person name="Skowronski E.W."/>
        </authorList>
    </citation>
    <scope>NUCLEOTIDE SEQUENCE [LARGE SCALE GENOMIC DNA]</scope>
    <source>
        <strain evidence="3 4">1942</strain>
    </source>
</reference>